<dbReference type="EMBL" id="BEXB01000014">
    <property type="protein sequence ID" value="GAY76457.1"/>
    <property type="molecule type" value="Genomic_DNA"/>
</dbReference>
<evidence type="ECO:0000256" key="1">
    <source>
        <dbReference type="SAM" id="MobiDB-lite"/>
    </source>
</evidence>
<organism evidence="2 3">
    <name type="scientific">Sporolactobacillus inulinus</name>
    <dbReference type="NCBI Taxonomy" id="2078"/>
    <lineage>
        <taxon>Bacteria</taxon>
        <taxon>Bacillati</taxon>
        <taxon>Bacillota</taxon>
        <taxon>Bacilli</taxon>
        <taxon>Bacillales</taxon>
        <taxon>Sporolactobacillaceae</taxon>
        <taxon>Sporolactobacillus</taxon>
    </lineage>
</organism>
<name>A0A4Y1ZBL5_9BACL</name>
<protein>
    <submittedName>
        <fullName evidence="2">Uncharacterized protein</fullName>
    </submittedName>
</protein>
<dbReference type="AlphaFoldDB" id="A0A4Y1ZBL5"/>
<accession>A0A4Y1ZBL5</accession>
<gene>
    <name evidence="2" type="ORF">NBRC111894_2011</name>
</gene>
<evidence type="ECO:0000313" key="3">
    <source>
        <dbReference type="Proteomes" id="UP000319716"/>
    </source>
</evidence>
<comment type="caution">
    <text evidence="2">The sequence shown here is derived from an EMBL/GenBank/DDBJ whole genome shotgun (WGS) entry which is preliminary data.</text>
</comment>
<reference evidence="2 3" key="1">
    <citation type="submission" date="2017-11" db="EMBL/GenBank/DDBJ databases">
        <title>Draft Genome Sequence of Sporolactobacillus inulinus NBRC 111894 Isolated from Koso, a Japanese Sugar-Vegetable Fermented Beverage.</title>
        <authorList>
            <person name="Chiou T.Y."/>
            <person name="Oshima K."/>
            <person name="Suda W."/>
            <person name="Hattori M."/>
            <person name="Takahashi T."/>
        </authorList>
    </citation>
    <scope>NUCLEOTIDE SEQUENCE [LARGE SCALE GENOMIC DNA]</scope>
    <source>
        <strain evidence="2 3">NBRC111894</strain>
    </source>
</reference>
<proteinExistence type="predicted"/>
<dbReference type="Proteomes" id="UP000319716">
    <property type="component" value="Unassembled WGS sequence"/>
</dbReference>
<evidence type="ECO:0000313" key="2">
    <source>
        <dbReference type="EMBL" id="GAY76457.1"/>
    </source>
</evidence>
<feature type="region of interest" description="Disordered" evidence="1">
    <location>
        <begin position="17"/>
        <end position="42"/>
    </location>
</feature>
<sequence length="42" mass="4566">MPFALNAAFIHQNMLERHSSRSHHQGATVGDPGATRLNPKGL</sequence>